<evidence type="ECO:0000256" key="1">
    <source>
        <dbReference type="SAM" id="MobiDB-lite"/>
    </source>
</evidence>
<dbReference type="AlphaFoldDB" id="A0A0J8R0N9"/>
<evidence type="ECO:0000313" key="2">
    <source>
        <dbReference type="EMBL" id="KMU78709.1"/>
    </source>
</evidence>
<name>A0A0J8R0N9_COCIT</name>
<accession>A0A0J8R0N9</accession>
<protein>
    <submittedName>
        <fullName evidence="2">Uncharacterized protein</fullName>
    </submittedName>
</protein>
<feature type="compositionally biased region" description="Basic and acidic residues" evidence="1">
    <location>
        <begin position="25"/>
        <end position="53"/>
    </location>
</feature>
<evidence type="ECO:0000313" key="3">
    <source>
        <dbReference type="Proteomes" id="UP000054559"/>
    </source>
</evidence>
<proteinExistence type="predicted"/>
<reference evidence="3" key="1">
    <citation type="journal article" date="2010" name="Genome Res.">
        <title>Population genomic sequencing of Coccidioides fungi reveals recent hybridization and transposon control.</title>
        <authorList>
            <person name="Neafsey D.E."/>
            <person name="Barker B.M."/>
            <person name="Sharpton T.J."/>
            <person name="Stajich J.E."/>
            <person name="Park D.J."/>
            <person name="Whiston E."/>
            <person name="Hung C.-Y."/>
            <person name="McMahan C."/>
            <person name="White J."/>
            <person name="Sykes S."/>
            <person name="Heiman D."/>
            <person name="Young S."/>
            <person name="Zeng Q."/>
            <person name="Abouelleil A."/>
            <person name="Aftuck L."/>
            <person name="Bessette D."/>
            <person name="Brown A."/>
            <person name="FitzGerald M."/>
            <person name="Lui A."/>
            <person name="Macdonald J.P."/>
            <person name="Priest M."/>
            <person name="Orbach M.J."/>
            <person name="Galgiani J.N."/>
            <person name="Kirkland T.N."/>
            <person name="Cole G.T."/>
            <person name="Birren B.W."/>
            <person name="Henn M.R."/>
            <person name="Taylor J.W."/>
            <person name="Rounsley S.D."/>
        </authorList>
    </citation>
    <scope>NUCLEOTIDE SEQUENCE [LARGE SCALE GENOMIC DNA]</scope>
    <source>
        <strain evidence="3">RMSCC 3703</strain>
    </source>
</reference>
<dbReference type="EMBL" id="DS268122">
    <property type="protein sequence ID" value="KMU78709.1"/>
    <property type="molecule type" value="Genomic_DNA"/>
</dbReference>
<sequence length="130" mass="14863">MTTGSSSVQTEFACSIPTNRLSRRRPADNVGRRTTGDGPPDRNRPWLDISERRRKEKNKHPLSRLTSPYLLTVFPNDQGFLPSIPLALCPRGPRYHSYLKYPYPSKPSHPGKLGSRLVDRYFAWRVAPET</sequence>
<organism evidence="2 3">
    <name type="scientific">Coccidioides immitis RMSCC 3703</name>
    <dbReference type="NCBI Taxonomy" id="454286"/>
    <lineage>
        <taxon>Eukaryota</taxon>
        <taxon>Fungi</taxon>
        <taxon>Dikarya</taxon>
        <taxon>Ascomycota</taxon>
        <taxon>Pezizomycotina</taxon>
        <taxon>Eurotiomycetes</taxon>
        <taxon>Eurotiomycetidae</taxon>
        <taxon>Onygenales</taxon>
        <taxon>Onygenaceae</taxon>
        <taxon>Coccidioides</taxon>
    </lineage>
</organism>
<feature type="compositionally biased region" description="Polar residues" evidence="1">
    <location>
        <begin position="1"/>
        <end position="20"/>
    </location>
</feature>
<gene>
    <name evidence="2" type="ORF">CISG_01749</name>
</gene>
<feature type="region of interest" description="Disordered" evidence="1">
    <location>
        <begin position="1"/>
        <end position="62"/>
    </location>
</feature>
<dbReference type="Proteomes" id="UP000054559">
    <property type="component" value="Unassembled WGS sequence"/>
</dbReference>